<protein>
    <recommendedName>
        <fullName evidence="5">Solute-binding protein family 5 domain-containing protein</fullName>
    </recommendedName>
</protein>
<dbReference type="RefSeq" id="WP_239672908.1">
    <property type="nucleotide sequence ID" value="NZ_CP049742.1"/>
</dbReference>
<dbReference type="GO" id="GO:1904680">
    <property type="term" value="F:peptide transmembrane transporter activity"/>
    <property type="evidence" value="ECO:0007669"/>
    <property type="project" value="TreeGrafter"/>
</dbReference>
<feature type="domain" description="Solute-binding protein family 5" evidence="5">
    <location>
        <begin position="49"/>
        <end position="245"/>
    </location>
</feature>
<dbReference type="InterPro" id="IPR000914">
    <property type="entry name" value="SBP_5_dom"/>
</dbReference>
<comment type="subcellular location">
    <subcellularLocation>
        <location evidence="1">Cell envelope</location>
    </subcellularLocation>
</comment>
<dbReference type="GO" id="GO:0030313">
    <property type="term" value="C:cell envelope"/>
    <property type="evidence" value="ECO:0007669"/>
    <property type="project" value="UniProtKB-SubCell"/>
</dbReference>
<dbReference type="EMBL" id="CP049742">
    <property type="protein sequence ID" value="QPC48221.1"/>
    <property type="molecule type" value="Genomic_DNA"/>
</dbReference>
<comment type="similarity">
    <text evidence="2">Belongs to the bacterial solute-binding protein 5 family.</text>
</comment>
<organism evidence="6 7">
    <name type="scientific">Mangrovibacillus cuniculi</name>
    <dbReference type="NCBI Taxonomy" id="2593652"/>
    <lineage>
        <taxon>Bacteria</taxon>
        <taxon>Bacillati</taxon>
        <taxon>Bacillota</taxon>
        <taxon>Bacilli</taxon>
        <taxon>Bacillales</taxon>
        <taxon>Bacillaceae</taxon>
        <taxon>Mangrovibacillus</taxon>
    </lineage>
</organism>
<evidence type="ECO:0000313" key="6">
    <source>
        <dbReference type="EMBL" id="QPC48221.1"/>
    </source>
</evidence>
<keyword evidence="4" id="KW-0732">Signal</keyword>
<dbReference type="AlphaFoldDB" id="A0A7S8CE45"/>
<dbReference type="InterPro" id="IPR039424">
    <property type="entry name" value="SBP_5"/>
</dbReference>
<evidence type="ECO:0000259" key="5">
    <source>
        <dbReference type="Pfam" id="PF00496"/>
    </source>
</evidence>
<proteinExistence type="inferred from homology"/>
<accession>A0A7S8CE45</accession>
<dbReference type="PANTHER" id="PTHR30290">
    <property type="entry name" value="PERIPLASMIC BINDING COMPONENT OF ABC TRANSPORTER"/>
    <property type="match status" value="1"/>
</dbReference>
<dbReference type="KEGG" id="mcui:G8O30_15500"/>
<dbReference type="SUPFAM" id="SSF53850">
    <property type="entry name" value="Periplasmic binding protein-like II"/>
    <property type="match status" value="1"/>
</dbReference>
<gene>
    <name evidence="6" type="ORF">G8O30_15500</name>
</gene>
<name>A0A7S8CE45_9BACI</name>
<evidence type="ECO:0000256" key="1">
    <source>
        <dbReference type="ARBA" id="ARBA00004196"/>
    </source>
</evidence>
<evidence type="ECO:0000313" key="7">
    <source>
        <dbReference type="Proteomes" id="UP000593626"/>
    </source>
</evidence>
<evidence type="ECO:0000256" key="4">
    <source>
        <dbReference type="ARBA" id="ARBA00022729"/>
    </source>
</evidence>
<reference evidence="6 7" key="1">
    <citation type="submission" date="2019-07" db="EMBL/GenBank/DDBJ databases">
        <title>Genome sequence of 2 isolates from Red Sea Mangroves.</title>
        <authorList>
            <person name="Sefrji F."/>
            <person name="Michoud G."/>
            <person name="Merlino G."/>
            <person name="Daffonchio D."/>
        </authorList>
    </citation>
    <scope>NUCLEOTIDE SEQUENCE [LARGE SCALE GENOMIC DNA]</scope>
    <source>
        <strain evidence="6 7">R1DC41</strain>
    </source>
</reference>
<keyword evidence="3" id="KW-0813">Transport</keyword>
<evidence type="ECO:0000256" key="3">
    <source>
        <dbReference type="ARBA" id="ARBA00022448"/>
    </source>
</evidence>
<keyword evidence="7" id="KW-1185">Reference proteome</keyword>
<dbReference type="Gene3D" id="3.40.190.10">
    <property type="entry name" value="Periplasmic binding protein-like II"/>
    <property type="match status" value="1"/>
</dbReference>
<dbReference type="PANTHER" id="PTHR30290:SF10">
    <property type="entry name" value="PERIPLASMIC OLIGOPEPTIDE-BINDING PROTEIN-RELATED"/>
    <property type="match status" value="1"/>
</dbReference>
<sequence length="273" mass="32254">MRLNINFDNNLGFSNLNPALCQDTANANILHNVFLGLYVYERNELRKGIVKDFHFNKNSNTYIFELEDRKWTNQTQVTSKDFVIPWMRIIKNKTCNVEQFRVIKNVNKFLKGDAEDRDIGIHIIDDKKFSVTLEYNCPYFLDITASTPYLPIPHNIPEEDIGLIGNKDYVVKRNNIQNILLQNINNNDEIYITCNGDEESIHKEFILKKIDISDGIPLMHMDYYQREELIEYIPEFGTSFIQFNCISLSREERYYIDRSIKKIILRVHINRIS</sequence>
<dbReference type="Proteomes" id="UP000593626">
    <property type="component" value="Chromosome"/>
</dbReference>
<dbReference type="Gene3D" id="3.90.76.10">
    <property type="entry name" value="Dipeptide-binding Protein, Domain 1"/>
    <property type="match status" value="1"/>
</dbReference>
<evidence type="ECO:0000256" key="2">
    <source>
        <dbReference type="ARBA" id="ARBA00005695"/>
    </source>
</evidence>
<dbReference type="Pfam" id="PF00496">
    <property type="entry name" value="SBP_bac_5"/>
    <property type="match status" value="1"/>
</dbReference>
<dbReference type="GO" id="GO:0015833">
    <property type="term" value="P:peptide transport"/>
    <property type="evidence" value="ECO:0007669"/>
    <property type="project" value="TreeGrafter"/>
</dbReference>